<dbReference type="AlphaFoldDB" id="A0A6M3J107"/>
<proteinExistence type="predicted"/>
<reference evidence="1" key="1">
    <citation type="submission" date="2020-03" db="EMBL/GenBank/DDBJ databases">
        <title>The deep terrestrial virosphere.</title>
        <authorList>
            <person name="Holmfeldt K."/>
            <person name="Nilsson E."/>
            <person name="Simone D."/>
            <person name="Lopez-Fernandez M."/>
            <person name="Wu X."/>
            <person name="de Brujin I."/>
            <person name="Lundin D."/>
            <person name="Andersson A."/>
            <person name="Bertilsson S."/>
            <person name="Dopson M."/>
        </authorList>
    </citation>
    <scope>NUCLEOTIDE SEQUENCE</scope>
    <source>
        <strain evidence="1">MM415B00636</strain>
    </source>
</reference>
<dbReference type="EMBL" id="MT141494">
    <property type="protein sequence ID" value="QJA63274.1"/>
    <property type="molecule type" value="Genomic_DNA"/>
</dbReference>
<protein>
    <submittedName>
        <fullName evidence="1">Uncharacterized protein</fullName>
    </submittedName>
</protein>
<name>A0A6M3J107_9ZZZZ</name>
<gene>
    <name evidence="1" type="ORF">MM415B00636_0007</name>
</gene>
<organism evidence="1">
    <name type="scientific">viral metagenome</name>
    <dbReference type="NCBI Taxonomy" id="1070528"/>
    <lineage>
        <taxon>unclassified sequences</taxon>
        <taxon>metagenomes</taxon>
        <taxon>organismal metagenomes</taxon>
    </lineage>
</organism>
<evidence type="ECO:0000313" key="1">
    <source>
        <dbReference type="EMBL" id="QJA63274.1"/>
    </source>
</evidence>
<sequence length="69" mass="8043">MFPEWTLLDPIESNHLYDGGEAMAREIENRLKAELGEEVWDMLSIHENIKEGNKYGIICEKIKKTSKSY</sequence>
<accession>A0A6M3J107</accession>